<reference evidence="2" key="3">
    <citation type="journal article" date="2019" name="Microbiol. Resour. Announc.">
        <title>Draft Genome Sequences of Type Strains of Gordonibacter faecihominis, Paraeggerthella hongkongensis, Parvibacter caecicola,Slackia equolifaciens, Slackia faecicanis, and Slackia isoflavoniconvertens.</title>
        <authorList>
            <person name="Danylec N."/>
            <person name="Stoll D.A."/>
            <person name="Dotsch A."/>
            <person name="Huch M."/>
        </authorList>
    </citation>
    <scope>NUCLEOTIDE SEQUENCE</scope>
    <source>
        <strain evidence="2">DSM 27213</strain>
    </source>
</reference>
<proteinExistence type="predicted"/>
<evidence type="ECO:0000313" key="1">
    <source>
        <dbReference type="EMBL" id="MVN16273.1"/>
    </source>
</evidence>
<reference evidence="3" key="1">
    <citation type="submission" date="2018-05" db="EMBL/GenBank/DDBJ databases">
        <title>Genome Sequencing of selected type strains of the family Eggerthellaceae.</title>
        <authorList>
            <person name="Danylec N."/>
            <person name="Stoll D.A."/>
            <person name="Doetsch A."/>
            <person name="Huch M."/>
        </authorList>
    </citation>
    <scope>NUCLEOTIDE SEQUENCE [LARGE SCALE GENOMIC DNA]</scope>
    <source>
        <strain evidence="3">DSM 27213</strain>
    </source>
</reference>
<dbReference type="Pfam" id="PF11756">
    <property type="entry name" value="YgbA_NO"/>
    <property type="match status" value="1"/>
</dbReference>
<dbReference type="EMBL" id="WPOC01000027">
    <property type="protein sequence ID" value="MVN16273.1"/>
    <property type="molecule type" value="Genomic_DNA"/>
</dbReference>
<reference evidence="1 4" key="4">
    <citation type="submission" date="2019-11" db="EMBL/GenBank/DDBJ databases">
        <title>Whole genome shotgun sequencing (WGS) data from Adlercreutzia equolifaciens ResAG-91, Eggerthella lenta MRI-F36, MRI-F37, MRI-F40, ResAG-49, ResAG-88, ResAG-121, ResAG-145, and Gordonibacter sp. ResAG-5, ResAG-26, ResAG-43, ResAG-50, ResAG-59.</title>
        <authorList>
            <person name="Stoll D.A."/>
            <person name="Danylec N."/>
            <person name="Franz C.M.A.P."/>
            <person name="Huch M."/>
        </authorList>
    </citation>
    <scope>NUCLEOTIDE SEQUENCE [LARGE SCALE GENOMIC DNA]</scope>
    <source>
        <strain evidence="1 4">ResAG-59</strain>
    </source>
</reference>
<reference evidence="2" key="2">
    <citation type="journal article" date="2019" name="Int. J. Syst. Evol. Microbiol.">
        <title>Gordonibacter faecihominis is a later heterotypic synonym of Gordonibacter urolithinfaciens.</title>
        <authorList>
            <person name="Danylec N."/>
            <person name="Stoll D.A."/>
            <person name="Huch M."/>
        </authorList>
    </citation>
    <scope>NUCLEOTIDE SEQUENCE</scope>
    <source>
        <strain evidence="2">DSM 27213</strain>
    </source>
</reference>
<dbReference type="NCBIfam" id="NF007714">
    <property type="entry name" value="PRK10410.1-2"/>
    <property type="match status" value="1"/>
</dbReference>
<evidence type="ECO:0000313" key="4">
    <source>
        <dbReference type="Proteomes" id="UP000468327"/>
    </source>
</evidence>
<dbReference type="EMBL" id="QIBW01000014">
    <property type="protein sequence ID" value="ROT88801.1"/>
    <property type="molecule type" value="Genomic_DNA"/>
</dbReference>
<accession>A0A1Y4FSZ5</accession>
<dbReference type="InterPro" id="IPR020483">
    <property type="entry name" value="Uncharacterised_YgbA"/>
</dbReference>
<protein>
    <submittedName>
        <fullName evidence="2">Nitrous oxide-stimulated promoter family protein</fullName>
    </submittedName>
</protein>
<gene>
    <name evidence="2" type="ORF">DMP12_10985</name>
    <name evidence="1" type="ORF">GO738_13145</name>
</gene>
<organism evidence="2 3">
    <name type="scientific">Gordonibacter urolithinfaciens</name>
    <dbReference type="NCBI Taxonomy" id="1335613"/>
    <lineage>
        <taxon>Bacteria</taxon>
        <taxon>Bacillati</taxon>
        <taxon>Actinomycetota</taxon>
        <taxon>Coriobacteriia</taxon>
        <taxon>Eggerthellales</taxon>
        <taxon>Eggerthellaceae</taxon>
        <taxon>Gordonibacter</taxon>
    </lineage>
</organism>
<dbReference type="Proteomes" id="UP000468327">
    <property type="component" value="Unassembled WGS sequence"/>
</dbReference>
<keyword evidence="4" id="KW-1185">Reference proteome</keyword>
<evidence type="ECO:0000313" key="3">
    <source>
        <dbReference type="Proteomes" id="UP000285258"/>
    </source>
</evidence>
<name>A0A1Y4FSZ5_9ACTN</name>
<evidence type="ECO:0000313" key="2">
    <source>
        <dbReference type="EMBL" id="ROT88801.1"/>
    </source>
</evidence>
<sequence>MGDSPKTAKRRVREKRTISQMVALYCAGNHDAAARTERAHCGEAVCADCAAIDAYAVLRTERCRKMEVKTSCEECGNHCYAPEKRDEIRAVMRYAGPRMLGRHPVAAVRHLLGR</sequence>
<comment type="caution">
    <text evidence="2">The sequence shown here is derived from an EMBL/GenBank/DDBJ whole genome shotgun (WGS) entry which is preliminary data.</text>
</comment>
<dbReference type="Proteomes" id="UP000285258">
    <property type="component" value="Unassembled WGS sequence"/>
</dbReference>
<dbReference type="AlphaFoldDB" id="A0A1Y4FSZ5"/>